<dbReference type="AlphaFoldDB" id="A0A8H8BT24"/>
<dbReference type="Proteomes" id="UP000664132">
    <property type="component" value="Unassembled WGS sequence"/>
</dbReference>
<dbReference type="EMBL" id="JAFJYH010000044">
    <property type="protein sequence ID" value="KAG4422754.1"/>
    <property type="molecule type" value="Genomic_DNA"/>
</dbReference>
<evidence type="ECO:0000313" key="4">
    <source>
        <dbReference type="Proteomes" id="UP000664132"/>
    </source>
</evidence>
<dbReference type="OrthoDB" id="5396681at2759"/>
<keyword evidence="1" id="KW-0812">Transmembrane</keyword>
<name>A0A8H8BT24_9HELO</name>
<sequence length="265" mass="29915">MIFAQGMQWPIGEEKQLDQSCVRIPGDADLENTFCLDSSLSNLEVTSFRNSCTESNPEPENLSTISAIQSSEGQTHQCQIFAVYQKSSYSRLNISREVFQDLLDTYSVFPRFWDFIPPFGFKTRESDIGYAPFRFRDQNVLGKENARLASFGGRLSFIVFGIYAETSKNAHTAFVNIKKVEILHKRAQGTAQLLSDLLDYENAQIANLNEKSLNQLAKESKEENSKMRVLTERSTKDAAAVKILTVITLIYLPITVFAASRPRSQ</sequence>
<feature type="transmembrane region" description="Helical" evidence="1">
    <location>
        <begin position="239"/>
        <end position="259"/>
    </location>
</feature>
<comment type="caution">
    <text evidence="3">The sequence shown here is derived from an EMBL/GenBank/DDBJ whole genome shotgun (WGS) entry which is preliminary data.</text>
</comment>
<proteinExistence type="predicted"/>
<evidence type="ECO:0000313" key="3">
    <source>
        <dbReference type="EMBL" id="KAG4422754.1"/>
    </source>
</evidence>
<dbReference type="Pfam" id="PF26616">
    <property type="entry name" value="CorA-like"/>
    <property type="match status" value="1"/>
</dbReference>
<accession>A0A8H8BT24</accession>
<dbReference type="InterPro" id="IPR058257">
    <property type="entry name" value="CorA-like_dom"/>
</dbReference>
<protein>
    <recommendedName>
        <fullName evidence="2">CorA-like transporter domain-containing protein</fullName>
    </recommendedName>
</protein>
<evidence type="ECO:0000256" key="1">
    <source>
        <dbReference type="SAM" id="Phobius"/>
    </source>
</evidence>
<feature type="domain" description="CorA-like transporter" evidence="2">
    <location>
        <begin position="48"/>
        <end position="145"/>
    </location>
</feature>
<reference evidence="3" key="1">
    <citation type="submission" date="2021-02" db="EMBL/GenBank/DDBJ databases">
        <title>Genome sequence Cadophora malorum strain M34.</title>
        <authorList>
            <person name="Stefanovic E."/>
            <person name="Vu D."/>
            <person name="Scully C."/>
            <person name="Dijksterhuis J."/>
            <person name="Roader J."/>
            <person name="Houbraken J."/>
        </authorList>
    </citation>
    <scope>NUCLEOTIDE SEQUENCE</scope>
    <source>
        <strain evidence="3">M34</strain>
    </source>
</reference>
<keyword evidence="4" id="KW-1185">Reference proteome</keyword>
<keyword evidence="1" id="KW-1133">Transmembrane helix</keyword>
<evidence type="ECO:0000259" key="2">
    <source>
        <dbReference type="Pfam" id="PF26616"/>
    </source>
</evidence>
<keyword evidence="1" id="KW-0472">Membrane</keyword>
<gene>
    <name evidence="3" type="ORF">IFR04_004102</name>
</gene>
<organism evidence="3 4">
    <name type="scientific">Cadophora malorum</name>
    <dbReference type="NCBI Taxonomy" id="108018"/>
    <lineage>
        <taxon>Eukaryota</taxon>
        <taxon>Fungi</taxon>
        <taxon>Dikarya</taxon>
        <taxon>Ascomycota</taxon>
        <taxon>Pezizomycotina</taxon>
        <taxon>Leotiomycetes</taxon>
        <taxon>Helotiales</taxon>
        <taxon>Ploettnerulaceae</taxon>
        <taxon>Cadophora</taxon>
    </lineage>
</organism>